<organism evidence="1 2">
    <name type="scientific">Gossypium arboreum</name>
    <name type="common">Tree cotton</name>
    <name type="synonym">Gossypium nanking</name>
    <dbReference type="NCBI Taxonomy" id="29729"/>
    <lineage>
        <taxon>Eukaryota</taxon>
        <taxon>Viridiplantae</taxon>
        <taxon>Streptophyta</taxon>
        <taxon>Embryophyta</taxon>
        <taxon>Tracheophyta</taxon>
        <taxon>Spermatophyta</taxon>
        <taxon>Magnoliopsida</taxon>
        <taxon>eudicotyledons</taxon>
        <taxon>Gunneridae</taxon>
        <taxon>Pentapetalae</taxon>
        <taxon>rosids</taxon>
        <taxon>malvids</taxon>
        <taxon>Malvales</taxon>
        <taxon>Malvaceae</taxon>
        <taxon>Malvoideae</taxon>
        <taxon>Gossypium</taxon>
    </lineage>
</organism>
<protein>
    <submittedName>
        <fullName evidence="1">Uncharacterized protein</fullName>
    </submittedName>
</protein>
<evidence type="ECO:0000313" key="2">
    <source>
        <dbReference type="Proteomes" id="UP000032142"/>
    </source>
</evidence>
<keyword evidence="2" id="KW-1185">Reference proteome</keyword>
<name>A0A0B0P101_GOSAR</name>
<evidence type="ECO:0000313" key="1">
    <source>
        <dbReference type="EMBL" id="KHG18587.1"/>
    </source>
</evidence>
<dbReference type="Proteomes" id="UP000032142">
    <property type="component" value="Unassembled WGS sequence"/>
</dbReference>
<dbReference type="AlphaFoldDB" id="A0A0B0P101"/>
<reference evidence="2" key="1">
    <citation type="submission" date="2014-09" db="EMBL/GenBank/DDBJ databases">
        <authorList>
            <person name="Mudge J."/>
            <person name="Ramaraj T."/>
            <person name="Lindquist I.E."/>
            <person name="Bharti A.K."/>
            <person name="Sundararajan A."/>
            <person name="Cameron C.T."/>
            <person name="Woodward J.E."/>
            <person name="May G.D."/>
            <person name="Brubaker C."/>
            <person name="Broadhvest J."/>
            <person name="Wilkins T.A."/>
        </authorList>
    </citation>
    <scope>NUCLEOTIDE SEQUENCE</scope>
    <source>
        <strain evidence="2">cv. AKA8401</strain>
    </source>
</reference>
<gene>
    <name evidence="1" type="ORF">F383_25137</name>
</gene>
<sequence>MASAIYKNPFYFLFLVFFKKEAECFFFLTPSPFLLGVQPSLRHPRGSSVPRTFTPSPVHGSRPGVVADISEAQGVIKRDYW</sequence>
<dbReference type="EMBL" id="KN410893">
    <property type="protein sequence ID" value="KHG18587.1"/>
    <property type="molecule type" value="Genomic_DNA"/>
</dbReference>
<accession>A0A0B0P101</accession>
<proteinExistence type="predicted"/>